<evidence type="ECO:0000256" key="2">
    <source>
        <dbReference type="ARBA" id="ARBA00007715"/>
    </source>
</evidence>
<dbReference type="InterPro" id="IPR009445">
    <property type="entry name" value="TMEM85/Emc4"/>
</dbReference>
<dbReference type="RefSeq" id="XP_006818021.1">
    <property type="nucleotide sequence ID" value="XM_006817958.1"/>
</dbReference>
<dbReference type="Pfam" id="PF06417">
    <property type="entry name" value="EMC4"/>
    <property type="match status" value="1"/>
</dbReference>
<organism evidence="11 12">
    <name type="scientific">Saccoglossus kowalevskii</name>
    <name type="common">Acorn worm</name>
    <dbReference type="NCBI Taxonomy" id="10224"/>
    <lineage>
        <taxon>Eukaryota</taxon>
        <taxon>Metazoa</taxon>
        <taxon>Hemichordata</taxon>
        <taxon>Enteropneusta</taxon>
        <taxon>Harrimaniidae</taxon>
        <taxon>Saccoglossus</taxon>
    </lineage>
</organism>
<keyword evidence="5 10" id="KW-0812">Transmembrane</keyword>
<evidence type="ECO:0000256" key="8">
    <source>
        <dbReference type="ARBA" id="ARBA00023136"/>
    </source>
</evidence>
<evidence type="ECO:0000256" key="10">
    <source>
        <dbReference type="SAM" id="Phobius"/>
    </source>
</evidence>
<comment type="subunit">
    <text evidence="3">Component of the ER membrane protein complex (EMC).</text>
</comment>
<dbReference type="Proteomes" id="UP000694865">
    <property type="component" value="Unplaced"/>
</dbReference>
<comment type="subcellular location">
    <subcellularLocation>
        <location evidence="1">Endoplasmic reticulum membrane</location>
        <topology evidence="1">Multi-pass membrane protein</topology>
    </subcellularLocation>
</comment>
<evidence type="ECO:0000256" key="1">
    <source>
        <dbReference type="ARBA" id="ARBA00004477"/>
    </source>
</evidence>
<evidence type="ECO:0000256" key="4">
    <source>
        <dbReference type="ARBA" id="ARBA00020820"/>
    </source>
</evidence>
<feature type="transmembrane region" description="Helical" evidence="10">
    <location>
        <begin position="79"/>
        <end position="101"/>
    </location>
</feature>
<keyword evidence="11" id="KW-1185">Reference proteome</keyword>
<keyword evidence="8 10" id="KW-0472">Membrane</keyword>
<evidence type="ECO:0000313" key="12">
    <source>
        <dbReference type="RefSeq" id="XP_006818021.1"/>
    </source>
</evidence>
<keyword evidence="7 10" id="KW-1133">Transmembrane helix</keyword>
<evidence type="ECO:0000256" key="3">
    <source>
        <dbReference type="ARBA" id="ARBA00011276"/>
    </source>
</evidence>
<name>A0ABM0MDD0_SACKO</name>
<protein>
    <recommendedName>
        <fullName evidence="4">ER membrane protein complex subunit 4</fullName>
    </recommendedName>
    <alternativeName>
        <fullName evidence="9">Transmembrane protein 85</fullName>
    </alternativeName>
</protein>
<evidence type="ECO:0000256" key="6">
    <source>
        <dbReference type="ARBA" id="ARBA00022824"/>
    </source>
</evidence>
<evidence type="ECO:0000256" key="7">
    <source>
        <dbReference type="ARBA" id="ARBA00022989"/>
    </source>
</evidence>
<evidence type="ECO:0000256" key="5">
    <source>
        <dbReference type="ARBA" id="ARBA00022692"/>
    </source>
</evidence>
<gene>
    <name evidence="12" type="primary">LOC102805616</name>
</gene>
<comment type="similarity">
    <text evidence="2">Belongs to the EMC4 family.</text>
</comment>
<accession>A0ABM0MDD0</accession>
<dbReference type="PANTHER" id="PTHR19315">
    <property type="entry name" value="ER MEMBRANE PROTEIN COMPLEX SUBUNIT 4"/>
    <property type="match status" value="1"/>
</dbReference>
<keyword evidence="6" id="KW-0256">Endoplasmic reticulum</keyword>
<evidence type="ECO:0000256" key="9">
    <source>
        <dbReference type="ARBA" id="ARBA00031143"/>
    </source>
</evidence>
<sequence>MPELKPGAKVLVKDMQSHGEVVHKLREPRSYEVAMPHRVIRRNKKYLAPCGHEDDLPPQIEKSWDVALGPLKQLPMNLFIMWMAGNSISIFPIMMVGMMLWRPVQALLSIQNTFKLLEDSPQSLVQKFVYFLGNIGGVGLAAYKCSSMGLLPTHASDWISFLEPQERVEYAGGGLLL</sequence>
<evidence type="ECO:0000313" key="11">
    <source>
        <dbReference type="Proteomes" id="UP000694865"/>
    </source>
</evidence>
<reference evidence="12" key="1">
    <citation type="submission" date="2025-08" db="UniProtKB">
        <authorList>
            <consortium name="RefSeq"/>
        </authorList>
    </citation>
    <scope>IDENTIFICATION</scope>
    <source>
        <tissue evidence="12">Testes</tissue>
    </source>
</reference>
<proteinExistence type="inferred from homology"/>
<dbReference type="GeneID" id="102805616"/>